<dbReference type="GO" id="GO:0140098">
    <property type="term" value="F:catalytic activity, acting on RNA"/>
    <property type="evidence" value="ECO:0007669"/>
    <property type="project" value="UniProtKB-ARBA"/>
</dbReference>
<dbReference type="Proteomes" id="UP000020595">
    <property type="component" value="Unassembled WGS sequence"/>
</dbReference>
<dbReference type="InterPro" id="IPR006145">
    <property type="entry name" value="PsdUridine_synth_RsuA/RluA"/>
</dbReference>
<dbReference type="PATRIC" id="fig|1310613.3.peg.2097"/>
<sequence>MSNPIEFFPPMIDGVSASQVYLPPQTTAQTIYQFLCENFPHIKATEWQQRFQDGLIYAANGEKLTLNSSYIANTHIFYYRFLANEVHVPFEHQILFENDDLLVVDKPHFLTISPTGQYVQETLLVRLKKQTGNEFLTPIHRLDRETAGVVLFCKRPQSRGIYQQLFADRQVNKIYHAIAPYKAELKFPQSLKLYLDKGTPFYTMQVIAHTKTNTETKIELIEHNHSWAKYCLTPTTGKQHQLRVHLNHLGIPIKNDPFYPIVQHKADDDFSQPLQLLAKQISFIDPLTKQEMVFNSQLELTL</sequence>
<organism evidence="2 3">
    <name type="scientific">Acinetobacter baumannii (strain 1295743)</name>
    <dbReference type="NCBI Taxonomy" id="1310613"/>
    <lineage>
        <taxon>Bacteria</taxon>
        <taxon>Pseudomonadati</taxon>
        <taxon>Pseudomonadota</taxon>
        <taxon>Gammaproteobacteria</taxon>
        <taxon>Moraxellales</taxon>
        <taxon>Moraxellaceae</taxon>
        <taxon>Acinetobacter</taxon>
        <taxon>Acinetobacter calcoaceticus/baumannii complex</taxon>
    </lineage>
</organism>
<dbReference type="PROSITE" id="PS01129">
    <property type="entry name" value="PSI_RLU"/>
    <property type="match status" value="1"/>
</dbReference>
<dbReference type="SUPFAM" id="SSF55120">
    <property type="entry name" value="Pseudouridine synthase"/>
    <property type="match status" value="1"/>
</dbReference>
<feature type="domain" description="Pseudouridine synthase RsuA/RluA-like" evidence="1">
    <location>
        <begin position="100"/>
        <end position="248"/>
    </location>
</feature>
<dbReference type="Pfam" id="PF00849">
    <property type="entry name" value="PseudoU_synth_2"/>
    <property type="match status" value="1"/>
</dbReference>
<dbReference type="RefSeq" id="WP_017725017.1">
    <property type="nucleotide sequence ID" value="NZ_JEWH01000025.1"/>
</dbReference>
<dbReference type="Gene3D" id="3.30.2350.10">
    <property type="entry name" value="Pseudouridine synthase"/>
    <property type="match status" value="1"/>
</dbReference>
<dbReference type="GO" id="GO:0003723">
    <property type="term" value="F:RNA binding"/>
    <property type="evidence" value="ECO:0007669"/>
    <property type="project" value="InterPro"/>
</dbReference>
<evidence type="ECO:0000259" key="1">
    <source>
        <dbReference type="Pfam" id="PF00849"/>
    </source>
</evidence>
<dbReference type="InterPro" id="IPR050188">
    <property type="entry name" value="RluA_PseudoU_synthase"/>
</dbReference>
<reference evidence="2 3" key="1">
    <citation type="submission" date="2014-02" db="EMBL/GenBank/DDBJ databases">
        <title>Comparative genomics and transcriptomics to identify genetic mechanisms underlying the emergence of carbapenem resistant Acinetobacter baumannii (CRAb).</title>
        <authorList>
            <person name="Harris A.D."/>
            <person name="Johnson K.J."/>
            <person name="George J."/>
            <person name="Shefchek K."/>
            <person name="Daugherty S.C."/>
            <person name="Parankush S."/>
            <person name="Sadzewicz L."/>
            <person name="Tallon L."/>
            <person name="Sengamalay N."/>
            <person name="Hazen T.H."/>
            <person name="Rasko D.A."/>
        </authorList>
    </citation>
    <scope>NUCLEOTIDE SEQUENCE [LARGE SCALE GENOMIC DNA]</scope>
    <source>
        <strain evidence="2 3">1295743</strain>
    </source>
</reference>
<dbReference type="PANTHER" id="PTHR21600:SF84">
    <property type="entry name" value="PSEUDOURIDINE SYNTHASE RSUA_RLUA-LIKE DOMAIN-CONTAINING PROTEIN"/>
    <property type="match status" value="1"/>
</dbReference>
<evidence type="ECO:0000313" key="3">
    <source>
        <dbReference type="Proteomes" id="UP000020595"/>
    </source>
</evidence>
<accession>A0A009HRH7</accession>
<protein>
    <submittedName>
        <fullName evidence="2">RNA pseudouridylate synthase family protein</fullName>
    </submittedName>
</protein>
<dbReference type="PANTHER" id="PTHR21600">
    <property type="entry name" value="MITOCHONDRIAL RNA PSEUDOURIDINE SYNTHASE"/>
    <property type="match status" value="1"/>
</dbReference>
<name>A0A009HRH7_ACIB9</name>
<dbReference type="EMBL" id="JEWH01000025">
    <property type="protein sequence ID" value="EXB05525.1"/>
    <property type="molecule type" value="Genomic_DNA"/>
</dbReference>
<comment type="caution">
    <text evidence="2">The sequence shown here is derived from an EMBL/GenBank/DDBJ whole genome shotgun (WGS) entry which is preliminary data.</text>
</comment>
<dbReference type="GO" id="GO:0000455">
    <property type="term" value="P:enzyme-directed rRNA pseudouridine synthesis"/>
    <property type="evidence" value="ECO:0007669"/>
    <property type="project" value="TreeGrafter"/>
</dbReference>
<gene>
    <name evidence="2" type="ORF">J512_2182</name>
</gene>
<proteinExistence type="predicted"/>
<dbReference type="InterPro" id="IPR006224">
    <property type="entry name" value="PsdUridine_synth_RluA-like_CS"/>
</dbReference>
<evidence type="ECO:0000313" key="2">
    <source>
        <dbReference type="EMBL" id="EXB05525.1"/>
    </source>
</evidence>
<dbReference type="GO" id="GO:0009982">
    <property type="term" value="F:pseudouridine synthase activity"/>
    <property type="evidence" value="ECO:0007669"/>
    <property type="project" value="InterPro"/>
</dbReference>
<dbReference type="InterPro" id="IPR020103">
    <property type="entry name" value="PsdUridine_synth_cat_dom_sf"/>
</dbReference>
<dbReference type="AlphaFoldDB" id="A0A009HRH7"/>